<reference evidence="2" key="1">
    <citation type="submission" date="2023-04" db="EMBL/GenBank/DDBJ databases">
        <title>Phytophthora lilii NBRC 32176.</title>
        <authorList>
            <person name="Ichikawa N."/>
            <person name="Sato H."/>
            <person name="Tonouchi N."/>
        </authorList>
    </citation>
    <scope>NUCLEOTIDE SEQUENCE</scope>
    <source>
        <strain evidence="2">NBRC 32176</strain>
    </source>
</reference>
<organism evidence="2 3">
    <name type="scientific">Phytophthora lilii</name>
    <dbReference type="NCBI Taxonomy" id="2077276"/>
    <lineage>
        <taxon>Eukaryota</taxon>
        <taxon>Sar</taxon>
        <taxon>Stramenopiles</taxon>
        <taxon>Oomycota</taxon>
        <taxon>Peronosporomycetes</taxon>
        <taxon>Peronosporales</taxon>
        <taxon>Peronosporaceae</taxon>
        <taxon>Phytophthora</taxon>
    </lineage>
</organism>
<feature type="region of interest" description="Disordered" evidence="1">
    <location>
        <begin position="38"/>
        <end position="73"/>
    </location>
</feature>
<evidence type="ECO:0000256" key="1">
    <source>
        <dbReference type="SAM" id="MobiDB-lite"/>
    </source>
</evidence>
<evidence type="ECO:0000313" key="2">
    <source>
        <dbReference type="EMBL" id="GMF26560.1"/>
    </source>
</evidence>
<dbReference type="Proteomes" id="UP001165083">
    <property type="component" value="Unassembled WGS sequence"/>
</dbReference>
<gene>
    <name evidence="2" type="ORF">Plil01_001104500</name>
</gene>
<sequence length="174" mass="19187">MTQTAAGSERGAIHVSDPPEQAPSRLPVLWMRLQPSRIPPAASVPDNSPRCLGSPEVSSKEEEEGLTNRRNAQAPARCRHLISGCPRSRKVRQVLFDPRLPFFSTASQTPDFPDYKWGSRRSRFKVTQVRFNAENYANFVDGSGPKGGPLGCDGRVEDDGSVVCPGWIERRVLA</sequence>
<dbReference type="EMBL" id="BSXW01000614">
    <property type="protein sequence ID" value="GMF26560.1"/>
    <property type="molecule type" value="Genomic_DNA"/>
</dbReference>
<proteinExistence type="predicted"/>
<dbReference type="AlphaFoldDB" id="A0A9W6U5U4"/>
<keyword evidence="3" id="KW-1185">Reference proteome</keyword>
<name>A0A9W6U5U4_9STRA</name>
<accession>A0A9W6U5U4</accession>
<feature type="region of interest" description="Disordered" evidence="1">
    <location>
        <begin position="1"/>
        <end position="23"/>
    </location>
</feature>
<protein>
    <submittedName>
        <fullName evidence="2">Unnamed protein product</fullName>
    </submittedName>
</protein>
<comment type="caution">
    <text evidence="2">The sequence shown here is derived from an EMBL/GenBank/DDBJ whole genome shotgun (WGS) entry which is preliminary data.</text>
</comment>
<evidence type="ECO:0000313" key="3">
    <source>
        <dbReference type="Proteomes" id="UP001165083"/>
    </source>
</evidence>